<dbReference type="InterPro" id="IPR000792">
    <property type="entry name" value="Tscrpt_reg_LuxR_C"/>
</dbReference>
<keyword evidence="2" id="KW-0238">DNA-binding</keyword>
<gene>
    <name evidence="5" type="ORF">ACFO5X_25855</name>
</gene>
<dbReference type="CDD" id="cd06170">
    <property type="entry name" value="LuxR_C_like"/>
    <property type="match status" value="1"/>
</dbReference>
<accession>A0ABV9KQD5</accession>
<dbReference type="PANTHER" id="PTHR44688:SF25">
    <property type="entry name" value="HTH LUXR-TYPE DOMAIN-CONTAINING PROTEIN"/>
    <property type="match status" value="1"/>
</dbReference>
<dbReference type="Proteomes" id="UP001595973">
    <property type="component" value="Unassembled WGS sequence"/>
</dbReference>
<dbReference type="SMART" id="SM00421">
    <property type="entry name" value="HTH_LUXR"/>
    <property type="match status" value="1"/>
</dbReference>
<sequence>MRNLSQVDCTQSDLIVLLHVERDATVESLHLDSLNAPACAARVIAIVNANVAPEVVSVLSARVEAVLNEDTSSRVLVSVLTVVCEGFQLSGAVPPASPAALVSMIEPEPQAVDIHRGNSGYAGNHPAAEKPNARASPEMTLSARELEIVRLLLQGASNKEIAKNLDIVENTVKVHLRSCYGKIGVRNRTQAALWGSRHLARTTSTRKNGLFNCPPG</sequence>
<dbReference type="Gene3D" id="1.10.10.10">
    <property type="entry name" value="Winged helix-like DNA-binding domain superfamily/Winged helix DNA-binding domain"/>
    <property type="match status" value="1"/>
</dbReference>
<feature type="domain" description="HTH luxR-type" evidence="4">
    <location>
        <begin position="134"/>
        <end position="199"/>
    </location>
</feature>
<keyword evidence="6" id="KW-1185">Reference proteome</keyword>
<dbReference type="InterPro" id="IPR016032">
    <property type="entry name" value="Sig_transdc_resp-reg_C-effctor"/>
</dbReference>
<evidence type="ECO:0000313" key="5">
    <source>
        <dbReference type="EMBL" id="MFC4671999.1"/>
    </source>
</evidence>
<evidence type="ECO:0000313" key="6">
    <source>
        <dbReference type="Proteomes" id="UP001595973"/>
    </source>
</evidence>
<dbReference type="PRINTS" id="PR00038">
    <property type="entry name" value="HTHLUXR"/>
</dbReference>
<evidence type="ECO:0000256" key="3">
    <source>
        <dbReference type="ARBA" id="ARBA00023163"/>
    </source>
</evidence>
<proteinExistence type="predicted"/>
<dbReference type="InterPro" id="IPR036388">
    <property type="entry name" value="WH-like_DNA-bd_sf"/>
</dbReference>
<reference evidence="6" key="1">
    <citation type="journal article" date="2019" name="Int. J. Syst. Evol. Microbiol.">
        <title>The Global Catalogue of Microorganisms (GCM) 10K type strain sequencing project: providing services to taxonomists for standard genome sequencing and annotation.</title>
        <authorList>
            <consortium name="The Broad Institute Genomics Platform"/>
            <consortium name="The Broad Institute Genome Sequencing Center for Infectious Disease"/>
            <person name="Wu L."/>
            <person name="Ma J."/>
        </authorList>
    </citation>
    <scope>NUCLEOTIDE SEQUENCE [LARGE SCALE GENOMIC DNA]</scope>
    <source>
        <strain evidence="6">CGMCC 4.7283</strain>
    </source>
</reference>
<evidence type="ECO:0000256" key="1">
    <source>
        <dbReference type="ARBA" id="ARBA00023015"/>
    </source>
</evidence>
<protein>
    <submittedName>
        <fullName evidence="5">Response regulator transcription factor</fullName>
    </submittedName>
</protein>
<evidence type="ECO:0000256" key="2">
    <source>
        <dbReference type="ARBA" id="ARBA00023125"/>
    </source>
</evidence>
<keyword evidence="1" id="KW-0805">Transcription regulation</keyword>
<dbReference type="PANTHER" id="PTHR44688">
    <property type="entry name" value="DNA-BINDING TRANSCRIPTIONAL ACTIVATOR DEVR_DOSR"/>
    <property type="match status" value="1"/>
</dbReference>
<organism evidence="5 6">
    <name type="scientific">Seohaeicola nanhaiensis</name>
    <dbReference type="NCBI Taxonomy" id="1387282"/>
    <lineage>
        <taxon>Bacteria</taxon>
        <taxon>Pseudomonadati</taxon>
        <taxon>Pseudomonadota</taxon>
        <taxon>Alphaproteobacteria</taxon>
        <taxon>Rhodobacterales</taxon>
        <taxon>Roseobacteraceae</taxon>
        <taxon>Seohaeicola</taxon>
    </lineage>
</organism>
<dbReference type="SUPFAM" id="SSF46894">
    <property type="entry name" value="C-terminal effector domain of the bipartite response regulators"/>
    <property type="match status" value="1"/>
</dbReference>
<dbReference type="EMBL" id="JBHSGI010000034">
    <property type="protein sequence ID" value="MFC4671999.1"/>
    <property type="molecule type" value="Genomic_DNA"/>
</dbReference>
<name>A0ABV9KQD5_9RHOB</name>
<evidence type="ECO:0000259" key="4">
    <source>
        <dbReference type="PROSITE" id="PS50043"/>
    </source>
</evidence>
<dbReference type="RefSeq" id="WP_380723129.1">
    <property type="nucleotide sequence ID" value="NZ_JBHSGI010000034.1"/>
</dbReference>
<comment type="caution">
    <text evidence="5">The sequence shown here is derived from an EMBL/GenBank/DDBJ whole genome shotgun (WGS) entry which is preliminary data.</text>
</comment>
<keyword evidence="3" id="KW-0804">Transcription</keyword>
<dbReference type="PROSITE" id="PS50043">
    <property type="entry name" value="HTH_LUXR_2"/>
    <property type="match status" value="1"/>
</dbReference>
<dbReference type="Pfam" id="PF00196">
    <property type="entry name" value="GerE"/>
    <property type="match status" value="1"/>
</dbReference>